<protein>
    <submittedName>
        <fullName evidence="2">Lysis system i-spanin subunit Rz</fullName>
    </submittedName>
</protein>
<name>A0ABV6RNJ9_9GAMM</name>
<dbReference type="EMBL" id="JBHLTG010000001">
    <property type="protein sequence ID" value="MFC0677513.1"/>
    <property type="molecule type" value="Genomic_DNA"/>
</dbReference>
<dbReference type="RefSeq" id="WP_386666110.1">
    <property type="nucleotide sequence ID" value="NZ_JBHLTG010000001.1"/>
</dbReference>
<gene>
    <name evidence="2" type="ORF">ACFFGH_06570</name>
</gene>
<organism evidence="2 3">
    <name type="scientific">Lysobacter korlensis</name>
    <dbReference type="NCBI Taxonomy" id="553636"/>
    <lineage>
        <taxon>Bacteria</taxon>
        <taxon>Pseudomonadati</taxon>
        <taxon>Pseudomonadota</taxon>
        <taxon>Gammaproteobacteria</taxon>
        <taxon>Lysobacterales</taxon>
        <taxon>Lysobacteraceae</taxon>
        <taxon>Lysobacter</taxon>
    </lineage>
</organism>
<dbReference type="Pfam" id="PF03245">
    <property type="entry name" value="Phage_lysis"/>
    <property type="match status" value="1"/>
</dbReference>
<dbReference type="Proteomes" id="UP001589896">
    <property type="component" value="Unassembled WGS sequence"/>
</dbReference>
<dbReference type="InterPro" id="IPR004929">
    <property type="entry name" value="I-spanin"/>
</dbReference>
<keyword evidence="3" id="KW-1185">Reference proteome</keyword>
<evidence type="ECO:0000256" key="1">
    <source>
        <dbReference type="SAM" id="MobiDB-lite"/>
    </source>
</evidence>
<comment type="caution">
    <text evidence="2">The sequence shown here is derived from an EMBL/GenBank/DDBJ whole genome shotgun (WGS) entry which is preliminary data.</text>
</comment>
<proteinExistence type="predicted"/>
<evidence type="ECO:0000313" key="2">
    <source>
        <dbReference type="EMBL" id="MFC0677513.1"/>
    </source>
</evidence>
<accession>A0ABV6RNJ9</accession>
<reference evidence="2 3" key="1">
    <citation type="submission" date="2024-09" db="EMBL/GenBank/DDBJ databases">
        <authorList>
            <person name="Sun Q."/>
            <person name="Mori K."/>
        </authorList>
    </citation>
    <scope>NUCLEOTIDE SEQUENCE [LARGE SCALE GENOMIC DNA]</scope>
    <source>
        <strain evidence="2 3">KCTC 23076</strain>
    </source>
</reference>
<evidence type="ECO:0000313" key="3">
    <source>
        <dbReference type="Proteomes" id="UP001589896"/>
    </source>
</evidence>
<feature type="region of interest" description="Disordered" evidence="1">
    <location>
        <begin position="83"/>
        <end position="107"/>
    </location>
</feature>
<sequence length="145" mass="15725">MTVMAGGYRLKVERLESAAATHAAADRQMQLWALDRARETEYQHRLAVGEIDARLTKAQSAHDEALHVLGAARSAGTVRVRDDRKCPAAHVPATEPATSGSHGAEGIYLPPEAEQRVLRLTAEADRNTEQLTACQAYVQSLQVAP</sequence>